<dbReference type="EMBL" id="KK198753">
    <property type="protein sequence ID" value="KCW89249.1"/>
    <property type="molecule type" value="Genomic_DNA"/>
</dbReference>
<dbReference type="Gramene" id="KCW89249">
    <property type="protein sequence ID" value="KCW89249"/>
    <property type="gene ID" value="EUGRSUZ_A01545"/>
</dbReference>
<sequence>MGKKVKYAPRYPPPASKMGARGGLKPPYVSVATPPMAEMRGETLSKIYIYIYIYEGWGEINTLFIS</sequence>
<protein>
    <submittedName>
        <fullName evidence="1">Uncharacterized protein</fullName>
    </submittedName>
</protein>
<accession>A0A059DFK1</accession>
<reference evidence="1" key="1">
    <citation type="submission" date="2013-07" db="EMBL/GenBank/DDBJ databases">
        <title>The genome of Eucalyptus grandis.</title>
        <authorList>
            <person name="Schmutz J."/>
            <person name="Hayes R."/>
            <person name="Myburg A."/>
            <person name="Tuskan G."/>
            <person name="Grattapaglia D."/>
            <person name="Rokhsar D.S."/>
        </authorList>
    </citation>
    <scope>NUCLEOTIDE SEQUENCE</scope>
    <source>
        <tissue evidence="1">Leaf extractions</tissue>
    </source>
</reference>
<dbReference type="AlphaFoldDB" id="A0A059DFK1"/>
<gene>
    <name evidence="1" type="ORF">EUGRSUZ_A01545</name>
</gene>
<proteinExistence type="predicted"/>
<dbReference type="InParanoid" id="A0A059DFK1"/>
<organism evidence="1">
    <name type="scientific">Eucalyptus grandis</name>
    <name type="common">Flooded gum</name>
    <dbReference type="NCBI Taxonomy" id="71139"/>
    <lineage>
        <taxon>Eukaryota</taxon>
        <taxon>Viridiplantae</taxon>
        <taxon>Streptophyta</taxon>
        <taxon>Embryophyta</taxon>
        <taxon>Tracheophyta</taxon>
        <taxon>Spermatophyta</taxon>
        <taxon>Magnoliopsida</taxon>
        <taxon>eudicotyledons</taxon>
        <taxon>Gunneridae</taxon>
        <taxon>Pentapetalae</taxon>
        <taxon>rosids</taxon>
        <taxon>malvids</taxon>
        <taxon>Myrtales</taxon>
        <taxon>Myrtaceae</taxon>
        <taxon>Myrtoideae</taxon>
        <taxon>Eucalypteae</taxon>
        <taxon>Eucalyptus</taxon>
    </lineage>
</organism>
<evidence type="ECO:0000313" key="1">
    <source>
        <dbReference type="EMBL" id="KCW89249.1"/>
    </source>
</evidence>
<name>A0A059DFK1_EUCGR</name>